<comment type="function">
    <text evidence="11">Choline/H+ antiporter.</text>
</comment>
<keyword evidence="4" id="KW-0050">Antiport</keyword>
<reference evidence="13" key="2">
    <citation type="submission" date="2025-09" db="UniProtKB">
        <authorList>
            <consortium name="Ensembl"/>
        </authorList>
    </citation>
    <scope>IDENTIFICATION</scope>
</reference>
<dbReference type="Ensembl" id="ENSHCOT00000022840.1">
    <property type="protein sequence ID" value="ENSHCOP00000015029.1"/>
    <property type="gene ID" value="ENSHCOG00000018587.1"/>
</dbReference>
<dbReference type="GO" id="GO:0015297">
    <property type="term" value="F:antiporter activity"/>
    <property type="evidence" value="ECO:0007669"/>
    <property type="project" value="UniProtKB-KW"/>
</dbReference>
<feature type="transmembrane region" description="Helical" evidence="12">
    <location>
        <begin position="275"/>
        <end position="296"/>
    </location>
</feature>
<feature type="transmembrane region" description="Helical" evidence="12">
    <location>
        <begin position="589"/>
        <end position="609"/>
    </location>
</feature>
<keyword evidence="7 12" id="KW-1133">Transmembrane helix</keyword>
<evidence type="ECO:0000256" key="7">
    <source>
        <dbReference type="ARBA" id="ARBA00022989"/>
    </source>
</evidence>
<comment type="catalytic activity">
    <reaction evidence="10">
        <text>choline(out) + n H(+)(in) = choline(in) + n H(+)(out)</text>
        <dbReference type="Rhea" id="RHEA:75463"/>
        <dbReference type="ChEBI" id="CHEBI:15354"/>
        <dbReference type="ChEBI" id="CHEBI:15378"/>
    </reaction>
</comment>
<dbReference type="GO" id="GO:0005886">
    <property type="term" value="C:plasma membrane"/>
    <property type="evidence" value="ECO:0007669"/>
    <property type="project" value="UniProtKB-SubCell"/>
</dbReference>
<reference evidence="13" key="1">
    <citation type="submission" date="2025-08" db="UniProtKB">
        <authorList>
            <consortium name="Ensembl"/>
        </authorList>
    </citation>
    <scope>IDENTIFICATION</scope>
</reference>
<evidence type="ECO:0000256" key="9">
    <source>
        <dbReference type="ARBA" id="ARBA00023180"/>
    </source>
</evidence>
<dbReference type="Proteomes" id="UP000264820">
    <property type="component" value="Unplaced"/>
</dbReference>
<evidence type="ECO:0000256" key="11">
    <source>
        <dbReference type="ARBA" id="ARBA00037726"/>
    </source>
</evidence>
<evidence type="ECO:0000256" key="4">
    <source>
        <dbReference type="ARBA" id="ARBA00022449"/>
    </source>
</evidence>
<evidence type="ECO:0000256" key="3">
    <source>
        <dbReference type="ARBA" id="ARBA00022448"/>
    </source>
</evidence>
<dbReference type="PANTHER" id="PTHR12385:SF42">
    <property type="entry name" value="CHOLINE TRANSPORTER-LIKE PROTEIN 5"/>
    <property type="match status" value="1"/>
</dbReference>
<name>A0A3Q2YAV5_HIPCM</name>
<comment type="function">
    <text evidence="12">Choline transporter.</text>
</comment>
<comment type="subcellular location">
    <subcellularLocation>
        <location evidence="1 12">Cell membrane</location>
        <topology evidence="1 12">Multi-pass membrane protein</topology>
    </subcellularLocation>
</comment>
<feature type="transmembrane region" description="Helical" evidence="12">
    <location>
        <begin position="481"/>
        <end position="498"/>
    </location>
</feature>
<accession>A0A3Q2YAV5</accession>
<evidence type="ECO:0000313" key="13">
    <source>
        <dbReference type="Ensembl" id="ENSHCOP00000015029.1"/>
    </source>
</evidence>
<feature type="transmembrane region" description="Helical" evidence="12">
    <location>
        <begin position="152"/>
        <end position="174"/>
    </location>
</feature>
<dbReference type="AlphaFoldDB" id="A0A3Q2YAV5"/>
<evidence type="ECO:0000313" key="14">
    <source>
        <dbReference type="Proteomes" id="UP000264820"/>
    </source>
</evidence>
<feature type="transmembrane region" description="Helical" evidence="12">
    <location>
        <begin position="194"/>
        <end position="213"/>
    </location>
</feature>
<keyword evidence="14" id="KW-1185">Reference proteome</keyword>
<dbReference type="PANTHER" id="PTHR12385">
    <property type="entry name" value="CHOLINE TRANSPORTER-LIKE (SLC FAMILY 44)"/>
    <property type="match status" value="1"/>
</dbReference>
<proteinExistence type="inferred from homology"/>
<protein>
    <recommendedName>
        <fullName evidence="12">Choline transporter-like protein</fullName>
    </recommendedName>
</protein>
<keyword evidence="3" id="KW-0813">Transport</keyword>
<evidence type="ECO:0000256" key="6">
    <source>
        <dbReference type="ARBA" id="ARBA00022692"/>
    </source>
</evidence>
<feature type="transmembrane region" description="Helical" evidence="12">
    <location>
        <begin position="447"/>
        <end position="469"/>
    </location>
</feature>
<dbReference type="InterPro" id="IPR007603">
    <property type="entry name" value="Choline_transptr-like"/>
</dbReference>
<feature type="transmembrane region" description="Helical" evidence="12">
    <location>
        <begin position="547"/>
        <end position="568"/>
    </location>
</feature>
<feature type="transmembrane region" description="Helical" evidence="12">
    <location>
        <begin position="316"/>
        <end position="339"/>
    </location>
</feature>
<organism evidence="13 14">
    <name type="scientific">Hippocampus comes</name>
    <name type="common">Tiger tail seahorse</name>
    <dbReference type="NCBI Taxonomy" id="109280"/>
    <lineage>
        <taxon>Eukaryota</taxon>
        <taxon>Metazoa</taxon>
        <taxon>Chordata</taxon>
        <taxon>Craniata</taxon>
        <taxon>Vertebrata</taxon>
        <taxon>Euteleostomi</taxon>
        <taxon>Actinopterygii</taxon>
        <taxon>Neopterygii</taxon>
        <taxon>Teleostei</taxon>
        <taxon>Neoteleostei</taxon>
        <taxon>Acanthomorphata</taxon>
        <taxon>Syngnathiaria</taxon>
        <taxon>Syngnathiformes</taxon>
        <taxon>Syngnathoidei</taxon>
        <taxon>Syngnathidae</taxon>
        <taxon>Hippocampus</taxon>
    </lineage>
</organism>
<feature type="transmembrane region" description="Helical" evidence="12">
    <location>
        <begin position="400"/>
        <end position="426"/>
    </location>
</feature>
<dbReference type="OMA" id="SQRKCRD"/>
<dbReference type="Pfam" id="PF04515">
    <property type="entry name" value="Choline_transpo"/>
    <property type="match status" value="1"/>
</dbReference>
<comment type="similarity">
    <text evidence="2 12">Belongs to the CTL (choline transporter-like) family.</text>
</comment>
<keyword evidence="6 12" id="KW-0812">Transmembrane</keyword>
<dbReference type="GeneTree" id="ENSGT00940000156600"/>
<feature type="transmembrane region" description="Helical" evidence="12">
    <location>
        <begin position="220"/>
        <end position="237"/>
    </location>
</feature>
<evidence type="ECO:0000256" key="10">
    <source>
        <dbReference type="ARBA" id="ARBA00035093"/>
    </source>
</evidence>
<evidence type="ECO:0000256" key="12">
    <source>
        <dbReference type="RuleBase" id="RU368066"/>
    </source>
</evidence>
<evidence type="ECO:0000256" key="5">
    <source>
        <dbReference type="ARBA" id="ARBA00022475"/>
    </source>
</evidence>
<keyword evidence="9" id="KW-0325">Glycoprotein</keyword>
<evidence type="ECO:0000256" key="8">
    <source>
        <dbReference type="ARBA" id="ARBA00023136"/>
    </source>
</evidence>
<sequence>RSHHCLPFNRLFGSPRVLAVRFKMVTVFPRQMCAHFHCLCMRLSGFASDGFVLSAWLHGDLRKAAFPTDSYGKFCGEKENINKTKLFYTNIIRCMNPLVWINLQCPTTQLCVSKCPDKFMTLLNAVKNSTEWLYYKQFCKPGVKRSTSVKMLLFHLVRMISFLSLLHDSNASFMLHAKDISAKVFEDFAESWKWILTGMAITMVISLIFLLLLRFIASALVWLIIGSIVGAIGYGIGHCYWEYQKLIRKEGADITISELGFNPDFNVYLELSQTWFIFMIVLSVIEGIILLILIFLRERLLIAIALLKEASKAVSYVMTALIYPIFTFFLLCLCIGYGAVVAMYPCKRRCNNTICDPKTFNASNLTGDCAKSRCFFNSYGHEDFYHSYILLLQVFNVFAFLWLVNFVIALGQCTLAGAFASYYWALRKPKDIPAFPLLASFNRAIRFHIGSLALGALILSVVQMIRIGLEYLDQKLKGSQTAFARFVMSCLKCCFWCLERFIKFLNRNAYIMIAIHGKSFCTSSKDAFFLLMRNILRVAVLDKVTDFLLFLGKLLIAGTVGALAFFFFTRKIPVIKGEAPTLNYYWVPLVMVILLSYLVAHGFFSVYSICVDTLFLCFCEDLERNDGSLARPYYMSPELCKILGKSNEVLSSSSSASE</sequence>
<evidence type="ECO:0000256" key="1">
    <source>
        <dbReference type="ARBA" id="ARBA00004651"/>
    </source>
</evidence>
<keyword evidence="8 12" id="KW-0472">Membrane</keyword>
<evidence type="ECO:0000256" key="2">
    <source>
        <dbReference type="ARBA" id="ARBA00007168"/>
    </source>
</evidence>
<keyword evidence="5" id="KW-1003">Cell membrane</keyword>